<keyword evidence="3" id="KW-1185">Reference proteome</keyword>
<dbReference type="EMBL" id="JBHFFA010000003">
    <property type="protein sequence ID" value="KAL2635688.1"/>
    <property type="molecule type" value="Genomic_DNA"/>
</dbReference>
<name>A0ABD1YY26_9MARC</name>
<accession>A0ABD1YY26</accession>
<organism evidence="2 3">
    <name type="scientific">Riccia fluitans</name>
    <dbReference type="NCBI Taxonomy" id="41844"/>
    <lineage>
        <taxon>Eukaryota</taxon>
        <taxon>Viridiplantae</taxon>
        <taxon>Streptophyta</taxon>
        <taxon>Embryophyta</taxon>
        <taxon>Marchantiophyta</taxon>
        <taxon>Marchantiopsida</taxon>
        <taxon>Marchantiidae</taxon>
        <taxon>Marchantiales</taxon>
        <taxon>Ricciaceae</taxon>
        <taxon>Riccia</taxon>
    </lineage>
</organism>
<evidence type="ECO:0000256" key="1">
    <source>
        <dbReference type="SAM" id="MobiDB-lite"/>
    </source>
</evidence>
<feature type="region of interest" description="Disordered" evidence="1">
    <location>
        <begin position="136"/>
        <end position="158"/>
    </location>
</feature>
<feature type="compositionally biased region" description="Basic and acidic residues" evidence="1">
    <location>
        <begin position="90"/>
        <end position="107"/>
    </location>
</feature>
<feature type="region of interest" description="Disordered" evidence="1">
    <location>
        <begin position="1"/>
        <end position="23"/>
    </location>
</feature>
<protein>
    <submittedName>
        <fullName evidence="2">Uncharacterized protein</fullName>
    </submittedName>
</protein>
<reference evidence="2 3" key="1">
    <citation type="submission" date="2024-09" db="EMBL/GenBank/DDBJ databases">
        <title>Chromosome-scale assembly of Riccia fluitans.</title>
        <authorList>
            <person name="Paukszto L."/>
            <person name="Sawicki J."/>
            <person name="Karawczyk K."/>
            <person name="Piernik-Szablinska J."/>
            <person name="Szczecinska M."/>
            <person name="Mazdziarz M."/>
        </authorList>
    </citation>
    <scope>NUCLEOTIDE SEQUENCE [LARGE SCALE GENOMIC DNA]</scope>
    <source>
        <strain evidence="2">Rf_01</strain>
        <tissue evidence="2">Aerial parts of the thallus</tissue>
    </source>
</reference>
<gene>
    <name evidence="2" type="ORF">R1flu_007167</name>
</gene>
<comment type="caution">
    <text evidence="2">The sequence shown here is derived from an EMBL/GenBank/DDBJ whole genome shotgun (WGS) entry which is preliminary data.</text>
</comment>
<dbReference type="AlphaFoldDB" id="A0ABD1YY26"/>
<evidence type="ECO:0000313" key="3">
    <source>
        <dbReference type="Proteomes" id="UP001605036"/>
    </source>
</evidence>
<feature type="compositionally biased region" description="Polar residues" evidence="1">
    <location>
        <begin position="1"/>
        <end position="17"/>
    </location>
</feature>
<dbReference type="Proteomes" id="UP001605036">
    <property type="component" value="Unassembled WGS sequence"/>
</dbReference>
<sequence length="158" mass="18099">MKKTYSESINTEYNDNSIDPKTKREDHYNEWKQAQRNEPPCLVTWQQQFAADPFPPTVDYILIFSTIGAFDPWKSSMPFDGSYIDNEESDERHSNQKASRIFEEHGMPPRAPAPSAKPGAPPALQELRVSMCPYLRETKRRKSGRTTTGHTYSSALMP</sequence>
<feature type="region of interest" description="Disordered" evidence="1">
    <location>
        <begin position="83"/>
        <end position="123"/>
    </location>
</feature>
<evidence type="ECO:0000313" key="2">
    <source>
        <dbReference type="EMBL" id="KAL2635688.1"/>
    </source>
</evidence>
<proteinExistence type="predicted"/>